<dbReference type="PANTHER" id="PTHR11012:SF30">
    <property type="entry name" value="PROTEIN KINASE-LIKE DOMAIN-CONTAINING"/>
    <property type="match status" value="1"/>
</dbReference>
<dbReference type="SUPFAM" id="SSF56112">
    <property type="entry name" value="Protein kinase-like (PK-like)"/>
    <property type="match status" value="1"/>
</dbReference>
<reference evidence="2 3" key="1">
    <citation type="journal article" date="2024" name="Science">
        <title>Giant polyketide synthase enzymes in the biosynthesis of giant marine polyether toxins.</title>
        <authorList>
            <person name="Fallon T.R."/>
            <person name="Shende V.V."/>
            <person name="Wierzbicki I.H."/>
            <person name="Pendleton A.L."/>
            <person name="Watervoot N.F."/>
            <person name="Auber R.P."/>
            <person name="Gonzalez D.J."/>
            <person name="Wisecaver J.H."/>
            <person name="Moore B.S."/>
        </authorList>
    </citation>
    <scope>NUCLEOTIDE SEQUENCE [LARGE SCALE GENOMIC DNA]</scope>
    <source>
        <strain evidence="2 3">12B1</strain>
    </source>
</reference>
<dbReference type="EMBL" id="JBGBPQ010000010">
    <property type="protein sequence ID" value="KAL1518485.1"/>
    <property type="molecule type" value="Genomic_DNA"/>
</dbReference>
<dbReference type="InterPro" id="IPR004119">
    <property type="entry name" value="EcKL"/>
</dbReference>
<gene>
    <name evidence="2" type="ORF">AB1Y20_002776</name>
</gene>
<dbReference type="InterPro" id="IPR015897">
    <property type="entry name" value="CHK_kinase-like"/>
</dbReference>
<dbReference type="InterPro" id="IPR011009">
    <property type="entry name" value="Kinase-like_dom_sf"/>
</dbReference>
<keyword evidence="3" id="KW-1185">Reference proteome</keyword>
<dbReference type="Proteomes" id="UP001515480">
    <property type="component" value="Unassembled WGS sequence"/>
</dbReference>
<accession>A0AB34JC41</accession>
<dbReference type="SMART" id="SM00587">
    <property type="entry name" value="CHK"/>
    <property type="match status" value="1"/>
</dbReference>
<dbReference type="Gene3D" id="3.90.1200.10">
    <property type="match status" value="1"/>
</dbReference>
<name>A0AB34JC41_PRYPA</name>
<protein>
    <recommendedName>
        <fullName evidence="1">CHK kinase-like domain-containing protein</fullName>
    </recommendedName>
</protein>
<proteinExistence type="predicted"/>
<organism evidence="2 3">
    <name type="scientific">Prymnesium parvum</name>
    <name type="common">Toxic golden alga</name>
    <dbReference type="NCBI Taxonomy" id="97485"/>
    <lineage>
        <taxon>Eukaryota</taxon>
        <taxon>Haptista</taxon>
        <taxon>Haptophyta</taxon>
        <taxon>Prymnesiophyceae</taxon>
        <taxon>Prymnesiales</taxon>
        <taxon>Prymnesiaceae</taxon>
        <taxon>Prymnesium</taxon>
    </lineage>
</organism>
<dbReference type="Pfam" id="PF02958">
    <property type="entry name" value="EcKL"/>
    <property type="match status" value="1"/>
</dbReference>
<comment type="caution">
    <text evidence="2">The sequence shown here is derived from an EMBL/GenBank/DDBJ whole genome shotgun (WGS) entry which is preliminary data.</text>
</comment>
<sequence>MTSPFTSSPLVAAVVLASSKTSDNDEELYDVVARPISSNYQAGMSRELVEKQQVSDSWIAFNSGAPPTTAAVRPPNYVRVGGKMPKNIATPPTGDQITKEWLTEVFRFRGTLPYNGRVVEMVKKRIGEGQGEFGDLYAIEITQVENAHSHFPRYLIAKICPVGKTTAEKIGLKIIYQNEAHFYNDFTVEGGGLPRPECYHVGADLKGLQPKFIFLIGNGFLDPKNSPAKLYSRVSGCDNEEHLFRVMKALALFHAKWWGHPGGKKPFKWALHPLLTMKGLLLNAVPILTKGGLKALPKLFNDQKHPDGSPVAKWGADYEPILSWLPILKRRFRYLAKELYRPPLTLCHQDTHLENIFFHERYPGGCAFIDFGNIGFGHALSDITFFLATSIDVEVRRAYEQRLVKYYHEHLVAGGVTDYPYTLCQHDYKIQLWRSFIQVLTIIPDFAKARKNRTGMFALNRDEAGEKLLQMYAGFNKRLATALLDHEWIKMLEEVAYTSCCSMLCCVCKPS</sequence>
<feature type="domain" description="CHK kinase-like" evidence="1">
    <location>
        <begin position="212"/>
        <end position="417"/>
    </location>
</feature>
<dbReference type="AlphaFoldDB" id="A0AB34JC41"/>
<evidence type="ECO:0000259" key="1">
    <source>
        <dbReference type="SMART" id="SM00587"/>
    </source>
</evidence>
<evidence type="ECO:0000313" key="2">
    <source>
        <dbReference type="EMBL" id="KAL1518485.1"/>
    </source>
</evidence>
<dbReference type="PANTHER" id="PTHR11012">
    <property type="entry name" value="PROTEIN KINASE-LIKE DOMAIN-CONTAINING"/>
    <property type="match status" value="1"/>
</dbReference>
<evidence type="ECO:0000313" key="3">
    <source>
        <dbReference type="Proteomes" id="UP001515480"/>
    </source>
</evidence>